<dbReference type="PROSITE" id="PS50893">
    <property type="entry name" value="ABC_TRANSPORTER_2"/>
    <property type="match status" value="1"/>
</dbReference>
<gene>
    <name evidence="4" type="ORF">FGU65_05905</name>
</gene>
<dbReference type="SUPFAM" id="SSF52540">
    <property type="entry name" value="P-loop containing nucleoside triphosphate hydrolases"/>
    <property type="match status" value="1"/>
</dbReference>
<dbReference type="Proteomes" id="UP001168338">
    <property type="component" value="Unassembled WGS sequence"/>
</dbReference>
<keyword evidence="1" id="KW-0547">Nucleotide-binding</keyword>
<evidence type="ECO:0000256" key="2">
    <source>
        <dbReference type="ARBA" id="ARBA00022840"/>
    </source>
</evidence>
<dbReference type="RefSeq" id="WP_301663528.1">
    <property type="nucleotide sequence ID" value="NZ_VCYH01000003.1"/>
</dbReference>
<keyword evidence="5" id="KW-1185">Reference proteome</keyword>
<dbReference type="InterPro" id="IPR003593">
    <property type="entry name" value="AAA+_ATPase"/>
</dbReference>
<dbReference type="PROSITE" id="PS00211">
    <property type="entry name" value="ABC_TRANSPORTER_1"/>
    <property type="match status" value="1"/>
</dbReference>
<evidence type="ECO:0000313" key="5">
    <source>
        <dbReference type="Proteomes" id="UP001168338"/>
    </source>
</evidence>
<protein>
    <submittedName>
        <fullName evidence="4">ABC transporter ATP-binding protein</fullName>
    </submittedName>
</protein>
<dbReference type="Gene3D" id="3.40.50.300">
    <property type="entry name" value="P-loop containing nucleotide triphosphate hydrolases"/>
    <property type="match status" value="1"/>
</dbReference>
<dbReference type="InterPro" id="IPR027417">
    <property type="entry name" value="P-loop_NTPase"/>
</dbReference>
<evidence type="ECO:0000256" key="1">
    <source>
        <dbReference type="ARBA" id="ARBA00022741"/>
    </source>
</evidence>
<dbReference type="CDD" id="cd03214">
    <property type="entry name" value="ABC_Iron-Siderophores_B12_Hemin"/>
    <property type="match status" value="1"/>
</dbReference>
<dbReference type="EMBL" id="VCYH01000003">
    <property type="protein sequence ID" value="MDN7024425.1"/>
    <property type="molecule type" value="Genomic_DNA"/>
</dbReference>
<dbReference type="PANTHER" id="PTHR42794">
    <property type="entry name" value="HEMIN IMPORT ATP-BINDING PROTEIN HMUV"/>
    <property type="match status" value="1"/>
</dbReference>
<feature type="domain" description="ABC transporter" evidence="3">
    <location>
        <begin position="4"/>
        <end position="238"/>
    </location>
</feature>
<comment type="caution">
    <text evidence="4">The sequence shown here is derived from an EMBL/GenBank/DDBJ whole genome shotgun (WGS) entry which is preliminary data.</text>
</comment>
<dbReference type="Pfam" id="PF00005">
    <property type="entry name" value="ABC_tran"/>
    <property type="match status" value="1"/>
</dbReference>
<keyword evidence="2 4" id="KW-0067">ATP-binding</keyword>
<name>A0ABT8M924_9EURY</name>
<organism evidence="4 5">
    <name type="scientific">Methanoculleus frigidifontis</name>
    <dbReference type="NCBI Taxonomy" id="2584085"/>
    <lineage>
        <taxon>Archaea</taxon>
        <taxon>Methanobacteriati</taxon>
        <taxon>Methanobacteriota</taxon>
        <taxon>Stenosarchaea group</taxon>
        <taxon>Methanomicrobia</taxon>
        <taxon>Methanomicrobiales</taxon>
        <taxon>Methanomicrobiaceae</taxon>
        <taxon>Methanoculleus</taxon>
    </lineage>
</organism>
<dbReference type="GO" id="GO:0005524">
    <property type="term" value="F:ATP binding"/>
    <property type="evidence" value="ECO:0007669"/>
    <property type="project" value="UniProtKB-KW"/>
</dbReference>
<accession>A0ABT8M924</accession>
<dbReference type="InterPro" id="IPR017871">
    <property type="entry name" value="ABC_transporter-like_CS"/>
</dbReference>
<dbReference type="PANTHER" id="PTHR42794:SF2">
    <property type="entry name" value="ABC TRANSPORTER ATP-BINDING PROTEIN"/>
    <property type="match status" value="1"/>
</dbReference>
<evidence type="ECO:0000259" key="3">
    <source>
        <dbReference type="PROSITE" id="PS50893"/>
    </source>
</evidence>
<evidence type="ECO:0000313" key="4">
    <source>
        <dbReference type="EMBL" id="MDN7024425.1"/>
    </source>
</evidence>
<dbReference type="SMART" id="SM00382">
    <property type="entry name" value="AAA"/>
    <property type="match status" value="1"/>
</dbReference>
<reference evidence="4" key="1">
    <citation type="submission" date="2019-05" db="EMBL/GenBank/DDBJ databases">
        <title>Methanoculleus sp. FWC-SCC1, a methanogenic archaeon isolated from deep marine cold seep.</title>
        <authorList>
            <person name="Chen Y.-W."/>
            <person name="Chen S.-C."/>
            <person name="Teng N.-H."/>
            <person name="Lai M.-C."/>
        </authorList>
    </citation>
    <scope>NUCLEOTIDE SEQUENCE</scope>
    <source>
        <strain evidence="4">FWC-SCC1</strain>
    </source>
</reference>
<proteinExistence type="predicted"/>
<dbReference type="InterPro" id="IPR003439">
    <property type="entry name" value="ABC_transporter-like_ATP-bd"/>
</dbReference>
<sequence length="425" mass="45409">MNRLDVNAVGYAFGSKTVLDGVSMTCAEGELVGVVGPNGCGKTTLMRCMAGYLVPDAGSIAYNGRPLRDLPPRECARIRAVVEQQLVTPFDFSVYEYVMLGRTPYLGRFGSETTEDHRYVEDALGLTGSSPFRDRLIGTLSGGELQRVMIARALAQRPGILLLDEPTSHLDVRYRLEIMHLLRDLGGERAVVAVLHDINDAYAFCDRVLLLRQAKAVAFGPPAEVLTAGALSDVFGVVAHPLEHPGTPAPVLSFTLPTPVRRRRAGRIVVIAGGGSGRHVIASLVHEGYDLRVGVLNEGDRDLELARSLGCPALTEPPFSRIGQGSLDALRDWCMDADAIVLAAMPVGEGNLGNLVVAEELLGTKPLVLFARDQTFGCLDFTGGRGEEAYRSVAQGAPVASSVGELLGLLEREIPKAPSLSGAEE</sequence>